<gene>
    <name evidence="1" type="ORF">ACFQV2_07375</name>
</gene>
<comment type="caution">
    <text evidence="1">The sequence shown here is derived from an EMBL/GenBank/DDBJ whole genome shotgun (WGS) entry which is preliminary data.</text>
</comment>
<evidence type="ECO:0000313" key="1">
    <source>
        <dbReference type="EMBL" id="MFC7613451.1"/>
    </source>
</evidence>
<keyword evidence="2" id="KW-1185">Reference proteome</keyword>
<reference evidence="2" key="1">
    <citation type="journal article" date="2019" name="Int. J. Syst. Evol. Microbiol.">
        <title>The Global Catalogue of Microorganisms (GCM) 10K type strain sequencing project: providing services to taxonomists for standard genome sequencing and annotation.</title>
        <authorList>
            <consortium name="The Broad Institute Genomics Platform"/>
            <consortium name="The Broad Institute Genome Sequencing Center for Infectious Disease"/>
            <person name="Wu L."/>
            <person name="Ma J."/>
        </authorList>
    </citation>
    <scope>NUCLEOTIDE SEQUENCE [LARGE SCALE GENOMIC DNA]</scope>
    <source>
        <strain evidence="2">JCM 17695</strain>
    </source>
</reference>
<dbReference type="Proteomes" id="UP001596512">
    <property type="component" value="Unassembled WGS sequence"/>
</dbReference>
<proteinExistence type="predicted"/>
<protein>
    <recommendedName>
        <fullName evidence="3">HEAT repeat-containing protein</fullName>
    </recommendedName>
</protein>
<sequence length="626" mass="66871">MNALVAVLDDEWASDQDVVDAAIGLSEIGVEFHERCTRVFADVLREGEVGLSPARDAAEGLCSLGRHDLVAEVLAGRVADPRLDRWDRIRLVEVLADLGSHHRASALPHLTAMAGEAGLLPFDLWRIGSALADAGAPDAAPQVLRRVFSHPDALPNHKMWAAIALADLGPAYASEAIRGLRTVVEHPATSSHDSATARARLAEFGEPHRGESIAALRATVADPAAGARERCAAAQELVRVVPGFADEIAEALTAIAAGTAAFPDRVLAWNVLDRLGTRDSSRAVAEFRDALELPTDTPSALLGVNIQRFYTAVGHGDAAFEAWQRLALDRSAQRVARRNAVRELSRAGKRFAPAALDALGALVRDAAFLDDDLLWMVHGFQHRGAHHRARIADLFVGVLALPGATADTVCALAEVFVELGRATAPEVVSALRDVAADEKERLRCRFNAARLLDRAVPGGAAEIVDPLLNAIGEGIWAWELLVLDLVNRGADVSEPLRRRLAEGTVDEVRAVARTAAEAYPALRESAITTARSVAADPFVPGLTRAKILISLVDLDAAARREAADLLLALLRDEREPVTGRAEAARELIRLGGPYGEAVAALRRFATDPSCTAGSARRRCSGSPTRR</sequence>
<dbReference type="EMBL" id="JBHTEY010000004">
    <property type="protein sequence ID" value="MFC7613451.1"/>
    <property type="molecule type" value="Genomic_DNA"/>
</dbReference>
<evidence type="ECO:0000313" key="2">
    <source>
        <dbReference type="Proteomes" id="UP001596512"/>
    </source>
</evidence>
<accession>A0ABW2TJ57</accession>
<organism evidence="1 2">
    <name type="scientific">Actinokineospora soli</name>
    <dbReference type="NCBI Taxonomy" id="1048753"/>
    <lineage>
        <taxon>Bacteria</taxon>
        <taxon>Bacillati</taxon>
        <taxon>Actinomycetota</taxon>
        <taxon>Actinomycetes</taxon>
        <taxon>Pseudonocardiales</taxon>
        <taxon>Pseudonocardiaceae</taxon>
        <taxon>Actinokineospora</taxon>
    </lineage>
</organism>
<evidence type="ECO:0008006" key="3">
    <source>
        <dbReference type="Google" id="ProtNLM"/>
    </source>
</evidence>
<name>A0ABW2TJ57_9PSEU</name>